<dbReference type="EMBL" id="FLUN01000001">
    <property type="protein sequence ID" value="SBW01805.1"/>
    <property type="molecule type" value="Genomic_DNA"/>
</dbReference>
<evidence type="ECO:0000313" key="1">
    <source>
        <dbReference type="EMBL" id="SBW01805.1"/>
    </source>
</evidence>
<proteinExistence type="predicted"/>
<sequence length="24" mass="2619">MSSPSLVYLWDNILDGGTGQRVPL</sequence>
<protein>
    <submittedName>
        <fullName evidence="1">Uncharacterized protein</fullName>
    </submittedName>
</protein>
<organism evidence="1">
    <name type="scientific">uncultured Eubacteriales bacterium</name>
    <dbReference type="NCBI Taxonomy" id="172733"/>
    <lineage>
        <taxon>Bacteria</taxon>
        <taxon>Bacillati</taxon>
        <taxon>Bacillota</taxon>
        <taxon>Clostridia</taxon>
        <taxon>Eubacteriales</taxon>
        <taxon>environmental samples</taxon>
    </lineage>
</organism>
<dbReference type="AlphaFoldDB" id="A0A212JR94"/>
<accession>A0A212JR94</accession>
<name>A0A212JR94_9FIRM</name>
<gene>
    <name evidence="1" type="ORF">KL86CLO1_11547</name>
</gene>
<reference evidence="1" key="1">
    <citation type="submission" date="2016-04" db="EMBL/GenBank/DDBJ databases">
        <authorList>
            <person name="Evans L.H."/>
            <person name="Alamgir A."/>
            <person name="Owens N."/>
            <person name="Weber N.D."/>
            <person name="Virtaneva K."/>
            <person name="Barbian K."/>
            <person name="Babar A."/>
            <person name="Rosenke K."/>
        </authorList>
    </citation>
    <scope>NUCLEOTIDE SEQUENCE</scope>
    <source>
        <strain evidence="1">86</strain>
    </source>
</reference>